<keyword evidence="2" id="KW-0645">Protease</keyword>
<proteinExistence type="inferred from homology"/>
<feature type="chain" id="PRO_5043586716" evidence="10">
    <location>
        <begin position="20"/>
        <end position="297"/>
    </location>
</feature>
<feature type="region of interest" description="Disordered" evidence="9">
    <location>
        <begin position="214"/>
        <end position="234"/>
    </location>
</feature>
<keyword evidence="13" id="KW-1185">Reference proteome</keyword>
<keyword evidence="4 10" id="KW-0732">Signal</keyword>
<evidence type="ECO:0000256" key="3">
    <source>
        <dbReference type="ARBA" id="ARBA00022723"/>
    </source>
</evidence>
<reference evidence="12 13" key="1">
    <citation type="journal article" date="2024" name="J Genomics">
        <title>Draft genome sequencing and assembly of Favolaschia claudopus CIRM-BRFM 2984 isolated from oak limbs.</title>
        <authorList>
            <person name="Navarro D."/>
            <person name="Drula E."/>
            <person name="Chaduli D."/>
            <person name="Cazenave R."/>
            <person name="Ahrendt S."/>
            <person name="Wang J."/>
            <person name="Lipzen A."/>
            <person name="Daum C."/>
            <person name="Barry K."/>
            <person name="Grigoriev I.V."/>
            <person name="Favel A."/>
            <person name="Rosso M.N."/>
            <person name="Martin F."/>
        </authorList>
    </citation>
    <scope>NUCLEOTIDE SEQUENCE [LARGE SCALE GENOMIC DNA]</scope>
    <source>
        <strain evidence="12 13">CIRM-BRFM 2984</strain>
    </source>
</reference>
<dbReference type="Gene3D" id="3.40.390.10">
    <property type="entry name" value="Collagenase (Catalytic Domain)"/>
    <property type="match status" value="1"/>
</dbReference>
<feature type="domain" description="Peptidase M43 pregnancy-associated plasma-A" evidence="11">
    <location>
        <begin position="174"/>
        <end position="262"/>
    </location>
</feature>
<dbReference type="InterPro" id="IPR008754">
    <property type="entry name" value="Peptidase_M43"/>
</dbReference>
<dbReference type="SUPFAM" id="SSF55486">
    <property type="entry name" value="Metalloproteases ('zincins'), catalytic domain"/>
    <property type="match status" value="1"/>
</dbReference>
<evidence type="ECO:0000256" key="1">
    <source>
        <dbReference type="ARBA" id="ARBA00008721"/>
    </source>
</evidence>
<dbReference type="InterPro" id="IPR024079">
    <property type="entry name" value="MetalloPept_cat_dom_sf"/>
</dbReference>
<evidence type="ECO:0000256" key="4">
    <source>
        <dbReference type="ARBA" id="ARBA00022729"/>
    </source>
</evidence>
<dbReference type="CDD" id="cd04275">
    <property type="entry name" value="ZnMc_pappalysin_like"/>
    <property type="match status" value="1"/>
</dbReference>
<keyword evidence="3" id="KW-0479">Metal-binding</keyword>
<keyword evidence="5" id="KW-0378">Hydrolase</keyword>
<accession>A0AAW0AK46</accession>
<keyword evidence="8" id="KW-1015">Disulfide bond</keyword>
<sequence length="297" mass="31867">MISTASISLLLSAVSSAFASPVLNGLPANLTSVIGRCGTDLNDTQIILAEKHFLLNKVNTVGASGLTIINISDQINVLNSDYRDGSIRFTLVETTRNHQRRLVRQCCPQHAQQSAMKSALRKGGARDLNIYSVGFNSGQGKGLLGYSTFPWQYSSNRKDDGVVIQYSTVPGGSMSNYNEGRTLTHEAGHWFGLYHTFQGGCNGSGDYVDDTPAEASPAGGCPNGRDTCSSAGSEPPSVHSYMDYTYDSCMNMFTSGQVSRIKSQNIDLSPVGPIQMETIITAKISTLKALSVQCLSQ</sequence>
<dbReference type="PANTHER" id="PTHR47466">
    <property type="match status" value="1"/>
</dbReference>
<evidence type="ECO:0000256" key="8">
    <source>
        <dbReference type="ARBA" id="ARBA00023157"/>
    </source>
</evidence>
<evidence type="ECO:0000256" key="2">
    <source>
        <dbReference type="ARBA" id="ARBA00022670"/>
    </source>
</evidence>
<keyword evidence="7 12" id="KW-0482">Metalloprotease</keyword>
<protein>
    <submittedName>
        <fullName evidence="12">Metalloprotease</fullName>
    </submittedName>
</protein>
<evidence type="ECO:0000259" key="11">
    <source>
        <dbReference type="Pfam" id="PF05572"/>
    </source>
</evidence>
<comment type="caution">
    <text evidence="12">The sequence shown here is derived from an EMBL/GenBank/DDBJ whole genome shotgun (WGS) entry which is preliminary data.</text>
</comment>
<dbReference type="PANTHER" id="PTHR47466:SF1">
    <property type="entry name" value="METALLOPROTEASE MEP1 (AFU_ORTHOLOGUE AFUA_1G07730)-RELATED"/>
    <property type="match status" value="1"/>
</dbReference>
<dbReference type="EMBL" id="JAWWNJ010000060">
    <property type="protein sequence ID" value="KAK7013185.1"/>
    <property type="molecule type" value="Genomic_DNA"/>
</dbReference>
<dbReference type="AlphaFoldDB" id="A0AAW0AK46"/>
<name>A0AAW0AK46_9AGAR</name>
<evidence type="ECO:0000256" key="7">
    <source>
        <dbReference type="ARBA" id="ARBA00023049"/>
    </source>
</evidence>
<evidence type="ECO:0000313" key="12">
    <source>
        <dbReference type="EMBL" id="KAK7013185.1"/>
    </source>
</evidence>
<comment type="similarity">
    <text evidence="1">Belongs to the peptidase M43B family.</text>
</comment>
<evidence type="ECO:0000256" key="5">
    <source>
        <dbReference type="ARBA" id="ARBA00022801"/>
    </source>
</evidence>
<dbReference type="GO" id="GO:0008237">
    <property type="term" value="F:metallopeptidase activity"/>
    <property type="evidence" value="ECO:0007669"/>
    <property type="project" value="UniProtKB-KW"/>
</dbReference>
<evidence type="ECO:0000256" key="10">
    <source>
        <dbReference type="SAM" id="SignalP"/>
    </source>
</evidence>
<dbReference type="Pfam" id="PF05572">
    <property type="entry name" value="Peptidase_M43"/>
    <property type="match status" value="1"/>
</dbReference>
<evidence type="ECO:0000256" key="6">
    <source>
        <dbReference type="ARBA" id="ARBA00022833"/>
    </source>
</evidence>
<dbReference type="Proteomes" id="UP001362999">
    <property type="component" value="Unassembled WGS sequence"/>
</dbReference>
<dbReference type="GO" id="GO:0006508">
    <property type="term" value="P:proteolysis"/>
    <property type="evidence" value="ECO:0007669"/>
    <property type="project" value="UniProtKB-KW"/>
</dbReference>
<keyword evidence="6" id="KW-0862">Zinc</keyword>
<dbReference type="GO" id="GO:0046872">
    <property type="term" value="F:metal ion binding"/>
    <property type="evidence" value="ECO:0007669"/>
    <property type="project" value="UniProtKB-KW"/>
</dbReference>
<gene>
    <name evidence="12" type="ORF">R3P38DRAFT_3005447</name>
</gene>
<evidence type="ECO:0000256" key="9">
    <source>
        <dbReference type="SAM" id="MobiDB-lite"/>
    </source>
</evidence>
<feature type="signal peptide" evidence="10">
    <location>
        <begin position="1"/>
        <end position="19"/>
    </location>
</feature>
<evidence type="ECO:0000313" key="13">
    <source>
        <dbReference type="Proteomes" id="UP001362999"/>
    </source>
</evidence>
<organism evidence="12 13">
    <name type="scientific">Favolaschia claudopus</name>
    <dbReference type="NCBI Taxonomy" id="2862362"/>
    <lineage>
        <taxon>Eukaryota</taxon>
        <taxon>Fungi</taxon>
        <taxon>Dikarya</taxon>
        <taxon>Basidiomycota</taxon>
        <taxon>Agaricomycotina</taxon>
        <taxon>Agaricomycetes</taxon>
        <taxon>Agaricomycetidae</taxon>
        <taxon>Agaricales</taxon>
        <taxon>Marasmiineae</taxon>
        <taxon>Mycenaceae</taxon>
        <taxon>Favolaschia</taxon>
    </lineage>
</organism>